<reference evidence="5 6" key="1">
    <citation type="submission" date="2016-09" db="EMBL/GenBank/DDBJ databases">
        <title>Couchioplanes caeruleus draft genome sequence.</title>
        <authorList>
            <person name="Sheehan J."/>
            <person name="Caffrey P."/>
        </authorList>
    </citation>
    <scope>NUCLEOTIDE SEQUENCE [LARGE SCALE GENOMIC DNA]</scope>
    <source>
        <strain evidence="5 6">DSM 43634</strain>
    </source>
</reference>
<evidence type="ECO:0000313" key="5">
    <source>
        <dbReference type="EMBL" id="OJF11545.1"/>
    </source>
</evidence>
<name>A0A1K0FFD2_9ACTN</name>
<feature type="active site" description="Nucleophile" evidence="1">
    <location>
        <position position="41"/>
    </location>
</feature>
<dbReference type="EMBL" id="MEIA01000307">
    <property type="protein sequence ID" value="OJF11545.1"/>
    <property type="molecule type" value="Genomic_DNA"/>
</dbReference>
<feature type="signal peptide" evidence="3">
    <location>
        <begin position="1"/>
        <end position="27"/>
    </location>
</feature>
<organism evidence="5 6">
    <name type="scientific">Couchioplanes caeruleus subsp. caeruleus</name>
    <dbReference type="NCBI Taxonomy" id="56427"/>
    <lineage>
        <taxon>Bacteria</taxon>
        <taxon>Bacillati</taxon>
        <taxon>Actinomycetota</taxon>
        <taxon>Actinomycetes</taxon>
        <taxon>Micromonosporales</taxon>
        <taxon>Micromonosporaceae</taxon>
        <taxon>Couchioplanes</taxon>
    </lineage>
</organism>
<dbReference type="PANTHER" id="PTHR37981:SF1">
    <property type="entry name" value="SGNH HYDROLASE-TYPE ESTERASE DOMAIN-CONTAINING PROTEIN"/>
    <property type="match status" value="1"/>
</dbReference>
<dbReference type="Gene3D" id="3.40.50.1110">
    <property type="entry name" value="SGNH hydrolase"/>
    <property type="match status" value="1"/>
</dbReference>
<feature type="disulfide bond" evidence="2">
    <location>
        <begin position="180"/>
        <end position="228"/>
    </location>
</feature>
<evidence type="ECO:0000259" key="4">
    <source>
        <dbReference type="Pfam" id="PF13472"/>
    </source>
</evidence>
<dbReference type="InterPro" id="IPR013830">
    <property type="entry name" value="SGNH_hydro"/>
</dbReference>
<dbReference type="GO" id="GO:0004806">
    <property type="term" value="F:triacylglycerol lipase activity"/>
    <property type="evidence" value="ECO:0007669"/>
    <property type="project" value="TreeGrafter"/>
</dbReference>
<feature type="domain" description="SGNH hydrolase-type esterase" evidence="4">
    <location>
        <begin position="37"/>
        <end position="254"/>
    </location>
</feature>
<keyword evidence="3" id="KW-0732">Signal</keyword>
<accession>A0A1K0FFD2</accession>
<feature type="active site" evidence="1">
    <location>
        <position position="247"/>
    </location>
</feature>
<sequence>MSRRLSVLACLVTSIVLTVATATPAIAAPPSDWDYIAMGDSYSSGVGTSGQSGSCLRSPNAYPGLWDSANDPASYRMVACSGATTSSLRSGQLSALSTTTDLVSVTIGGNDAGFAETVLTCTLTSDKGCAAKVDEQLELLDEEIPARLDATYREIRAKAPNAKVVVLGYPLLFDVNAPSCGFAGMSIPKRKSLNHGATELNQVTEERVRAAGFTWSDVTDEFAGHGVCGPSPWLHGLTLLPPTDSFHPNGNGHKYGYLAALNSVLH</sequence>
<dbReference type="Pfam" id="PF13472">
    <property type="entry name" value="Lipase_GDSL_2"/>
    <property type="match status" value="1"/>
</dbReference>
<evidence type="ECO:0000256" key="3">
    <source>
        <dbReference type="SAM" id="SignalP"/>
    </source>
</evidence>
<dbReference type="InterPro" id="IPR036514">
    <property type="entry name" value="SGNH_hydro_sf"/>
</dbReference>
<dbReference type="AlphaFoldDB" id="A0A1K0FFD2"/>
<evidence type="ECO:0000313" key="6">
    <source>
        <dbReference type="Proteomes" id="UP000182486"/>
    </source>
</evidence>
<dbReference type="SUPFAM" id="SSF52266">
    <property type="entry name" value="SGNH hydrolase"/>
    <property type="match status" value="1"/>
</dbReference>
<feature type="disulfide bond" evidence="2">
    <location>
        <begin position="121"/>
        <end position="129"/>
    </location>
</feature>
<gene>
    <name evidence="5" type="ORF">BG844_25690</name>
</gene>
<keyword evidence="2" id="KW-1015">Disulfide bond</keyword>
<dbReference type="GO" id="GO:0019433">
    <property type="term" value="P:triglyceride catabolic process"/>
    <property type="evidence" value="ECO:0007669"/>
    <property type="project" value="TreeGrafter"/>
</dbReference>
<protein>
    <submittedName>
        <fullName evidence="5">GDSL family lipase</fullName>
    </submittedName>
</protein>
<dbReference type="CDD" id="cd01823">
    <property type="entry name" value="SEST_like"/>
    <property type="match status" value="1"/>
</dbReference>
<evidence type="ECO:0000256" key="2">
    <source>
        <dbReference type="PIRSR" id="PIRSR637460-2"/>
    </source>
</evidence>
<feature type="chain" id="PRO_5009663676" evidence="3">
    <location>
        <begin position="28"/>
        <end position="266"/>
    </location>
</feature>
<dbReference type="InterPro" id="IPR037460">
    <property type="entry name" value="SEST-like"/>
</dbReference>
<comment type="caution">
    <text evidence="5">The sequence shown here is derived from an EMBL/GenBank/DDBJ whole genome shotgun (WGS) entry which is preliminary data.</text>
</comment>
<evidence type="ECO:0000256" key="1">
    <source>
        <dbReference type="PIRSR" id="PIRSR637460-1"/>
    </source>
</evidence>
<dbReference type="RefSeq" id="WP_071807947.1">
    <property type="nucleotide sequence ID" value="NZ_MEIA01000307.1"/>
</dbReference>
<dbReference type="PANTHER" id="PTHR37981">
    <property type="entry name" value="LIPASE 2"/>
    <property type="match status" value="1"/>
</dbReference>
<keyword evidence="6" id="KW-1185">Reference proteome</keyword>
<proteinExistence type="predicted"/>
<feature type="disulfide bond" evidence="2">
    <location>
        <begin position="55"/>
        <end position="80"/>
    </location>
</feature>
<dbReference type="Proteomes" id="UP000182486">
    <property type="component" value="Unassembled WGS sequence"/>
</dbReference>